<dbReference type="OrthoDB" id="5415957at2759"/>
<evidence type="ECO:0000256" key="1">
    <source>
        <dbReference type="SAM" id="SignalP"/>
    </source>
</evidence>
<feature type="signal peptide" evidence="1">
    <location>
        <begin position="1"/>
        <end position="19"/>
    </location>
</feature>
<dbReference type="EMBL" id="CAJPDR010000354">
    <property type="protein sequence ID" value="CAF9933452.1"/>
    <property type="molecule type" value="Genomic_DNA"/>
</dbReference>
<dbReference type="Proteomes" id="UP000664203">
    <property type="component" value="Unassembled WGS sequence"/>
</dbReference>
<keyword evidence="3" id="KW-1185">Reference proteome</keyword>
<comment type="caution">
    <text evidence="2">The sequence shown here is derived from an EMBL/GenBank/DDBJ whole genome shotgun (WGS) entry which is preliminary data.</text>
</comment>
<sequence>MFLCHIFSFLSLCAVAILAKPLRITAEKVPSPSVSANLIDAAFVSDVSISASALNTSAPNSMSIDCNGALYGFNPNIADCQGAAHTIVPDSDQIIWGERHTGLGDVFHLPFAVFGDKAECVIQTVIHADGPTARASLSQVKTAATTLSLQCAAGGQSEGGIATNIGGDNNLAVILTTYRPNIQCGRAETFIHTGSCGRLLEDMPASAAKVLFGPESVPGIQEPLPQLITSGKLFLDILSETKQVMHVFSGYSPQVEQTTLLGTVSGWLQKRRLLGVPETGNLAALGDWVSLLFAE</sequence>
<feature type="chain" id="PRO_5034060243" evidence="1">
    <location>
        <begin position="20"/>
        <end position="295"/>
    </location>
</feature>
<dbReference type="AlphaFoldDB" id="A0A8H3G2M9"/>
<proteinExistence type="predicted"/>
<reference evidence="2" key="1">
    <citation type="submission" date="2021-03" db="EMBL/GenBank/DDBJ databases">
        <authorList>
            <person name="Tagirdzhanova G."/>
        </authorList>
    </citation>
    <scope>NUCLEOTIDE SEQUENCE</scope>
</reference>
<protein>
    <submittedName>
        <fullName evidence="2">Uncharacterized protein</fullName>
    </submittedName>
</protein>
<accession>A0A8H3G2M9</accession>
<organism evidence="2 3">
    <name type="scientific">Alectoria fallacina</name>
    <dbReference type="NCBI Taxonomy" id="1903189"/>
    <lineage>
        <taxon>Eukaryota</taxon>
        <taxon>Fungi</taxon>
        <taxon>Dikarya</taxon>
        <taxon>Ascomycota</taxon>
        <taxon>Pezizomycotina</taxon>
        <taxon>Lecanoromycetes</taxon>
        <taxon>OSLEUM clade</taxon>
        <taxon>Lecanoromycetidae</taxon>
        <taxon>Lecanorales</taxon>
        <taxon>Lecanorineae</taxon>
        <taxon>Parmeliaceae</taxon>
        <taxon>Alectoria</taxon>
    </lineage>
</organism>
<gene>
    <name evidence="2" type="ORF">ALECFALPRED_005599</name>
</gene>
<name>A0A8H3G2M9_9LECA</name>
<evidence type="ECO:0000313" key="3">
    <source>
        <dbReference type="Proteomes" id="UP000664203"/>
    </source>
</evidence>
<keyword evidence="1" id="KW-0732">Signal</keyword>
<evidence type="ECO:0000313" key="2">
    <source>
        <dbReference type="EMBL" id="CAF9933452.1"/>
    </source>
</evidence>